<dbReference type="InterPro" id="IPR013324">
    <property type="entry name" value="RNA_pol_sigma_r3/r4-like"/>
</dbReference>
<organism evidence="11 12">
    <name type="scientific">Crocosphaera subtropica (strain ATCC 51142 / BH68)</name>
    <name type="common">Cyanothece sp. (strain ATCC 51142)</name>
    <dbReference type="NCBI Taxonomy" id="43989"/>
    <lineage>
        <taxon>Bacteria</taxon>
        <taxon>Bacillati</taxon>
        <taxon>Cyanobacteriota</taxon>
        <taxon>Cyanophyceae</taxon>
        <taxon>Oscillatoriophycideae</taxon>
        <taxon>Chroococcales</taxon>
        <taxon>Aphanothecaceae</taxon>
        <taxon>Crocosphaera</taxon>
        <taxon>Crocosphaera subtropica</taxon>
    </lineage>
</organism>
<proteinExistence type="inferred from homology"/>
<protein>
    <recommendedName>
        <fullName evidence="6">RNA polymerase sigma factor</fullName>
    </recommendedName>
</protein>
<evidence type="ECO:0000259" key="9">
    <source>
        <dbReference type="PROSITE" id="PS00715"/>
    </source>
</evidence>
<feature type="region of interest" description="Disordered" evidence="8">
    <location>
        <begin position="1"/>
        <end position="33"/>
    </location>
</feature>
<keyword evidence="2 6" id="KW-0805">Transcription regulation</keyword>
<dbReference type="PRINTS" id="PR00046">
    <property type="entry name" value="SIGMA70FCT"/>
</dbReference>
<dbReference type="Pfam" id="PF04539">
    <property type="entry name" value="Sigma70_r3"/>
    <property type="match status" value="1"/>
</dbReference>
<dbReference type="eggNOG" id="COG0568">
    <property type="taxonomic scope" value="Bacteria"/>
</dbReference>
<evidence type="ECO:0000256" key="1">
    <source>
        <dbReference type="ARBA" id="ARBA00007788"/>
    </source>
</evidence>
<evidence type="ECO:0000256" key="5">
    <source>
        <dbReference type="ARBA" id="ARBA00023163"/>
    </source>
</evidence>
<dbReference type="GO" id="GO:0016987">
    <property type="term" value="F:sigma factor activity"/>
    <property type="evidence" value="ECO:0007669"/>
    <property type="project" value="UniProtKB-KW"/>
</dbReference>
<reference evidence="11 12" key="1">
    <citation type="journal article" date="2008" name="Proc. Natl. Acad. Sci. U.S.A.">
        <title>The genome of Cyanothece 51142, a unicellular diazotrophic cyanobacterium important in the marine nitrogen cycle.</title>
        <authorList>
            <person name="Welsh E.A."/>
            <person name="Liberton M."/>
            <person name="Stoeckel J."/>
            <person name="Loh T."/>
            <person name="Elvitigala T."/>
            <person name="Wang C."/>
            <person name="Wollam A."/>
            <person name="Fulton R.S."/>
            <person name="Clifton S.W."/>
            <person name="Jacobs J.M."/>
            <person name="Aurora R."/>
            <person name="Ghosh B.K."/>
            <person name="Sherman L.A."/>
            <person name="Smith R.D."/>
            <person name="Wilson R.K."/>
            <person name="Pakrasi H.B."/>
        </authorList>
    </citation>
    <scope>NUCLEOTIDE SEQUENCE [LARGE SCALE GENOMIC DNA]</scope>
    <source>
        <strain evidence="12">ATCC 51142 / BH68</strain>
    </source>
</reference>
<comment type="function">
    <text evidence="6">Sigma factors are initiation factors that promote the attachment of RNA polymerase to specific initiation sites and are then released.</text>
</comment>
<dbReference type="KEGG" id="cyt:cce_1873"/>
<keyword evidence="3 6" id="KW-0731">Sigma factor</keyword>
<evidence type="ECO:0000256" key="4">
    <source>
        <dbReference type="ARBA" id="ARBA00023125"/>
    </source>
</evidence>
<evidence type="ECO:0000256" key="7">
    <source>
        <dbReference type="SAM" id="Coils"/>
    </source>
</evidence>
<evidence type="ECO:0000256" key="8">
    <source>
        <dbReference type="SAM" id="MobiDB-lite"/>
    </source>
</evidence>
<dbReference type="SUPFAM" id="SSF88659">
    <property type="entry name" value="Sigma3 and sigma4 domains of RNA polymerase sigma factors"/>
    <property type="match status" value="2"/>
</dbReference>
<dbReference type="HOGENOM" id="CLU_014793_3_4_3"/>
<evidence type="ECO:0000256" key="2">
    <source>
        <dbReference type="ARBA" id="ARBA00023015"/>
    </source>
</evidence>
<feature type="coiled-coil region" evidence="7">
    <location>
        <begin position="262"/>
        <end position="289"/>
    </location>
</feature>
<dbReference type="InterPro" id="IPR007630">
    <property type="entry name" value="RNA_pol_sigma70_r4"/>
</dbReference>
<keyword evidence="4 6" id="KW-0238">DNA-binding</keyword>
<keyword evidence="7" id="KW-0175">Coiled coil</keyword>
<comment type="similarity">
    <text evidence="1 6">Belongs to the sigma-70 factor family.</text>
</comment>
<dbReference type="InterPro" id="IPR013325">
    <property type="entry name" value="RNA_pol_sigma_r2"/>
</dbReference>
<accession>B1X0D4</accession>
<dbReference type="AlphaFoldDB" id="B1X0D4"/>
<dbReference type="GO" id="GO:0006352">
    <property type="term" value="P:DNA-templated transcription initiation"/>
    <property type="evidence" value="ECO:0007669"/>
    <property type="project" value="InterPro"/>
</dbReference>
<dbReference type="PROSITE" id="PS00715">
    <property type="entry name" value="SIGMA70_1"/>
    <property type="match status" value="1"/>
</dbReference>
<dbReference type="GO" id="GO:0003677">
    <property type="term" value="F:DNA binding"/>
    <property type="evidence" value="ECO:0007669"/>
    <property type="project" value="UniProtKB-KW"/>
</dbReference>
<dbReference type="InterPro" id="IPR000943">
    <property type="entry name" value="RNA_pol_sigma70"/>
</dbReference>
<dbReference type="Pfam" id="PF04545">
    <property type="entry name" value="Sigma70_r4"/>
    <property type="match status" value="1"/>
</dbReference>
<evidence type="ECO:0000256" key="3">
    <source>
        <dbReference type="ARBA" id="ARBA00023082"/>
    </source>
</evidence>
<dbReference type="NCBIfam" id="TIGR02937">
    <property type="entry name" value="sigma70-ECF"/>
    <property type="match status" value="1"/>
</dbReference>
<dbReference type="Pfam" id="PF00140">
    <property type="entry name" value="Sigma70_r1_2"/>
    <property type="match status" value="1"/>
</dbReference>
<dbReference type="Gene3D" id="1.20.120.1810">
    <property type="match status" value="1"/>
</dbReference>
<sequence length="420" mass="48426">MLATSSYHDIDNHDSSPVRPVTETDSDTESNEITSELGDDLLELELQSIDFTETDPSTNRVTTDLVRLYLQDIGRVPLLKKEEEVSKSKQVQRYVELLDIRNQAAEADDPIMGQFVKVHSIHDQLMAYLGHRPSWEKWAKASEVSVFELKEILAQGKQQWATLANIDIQELEEIQKSGIRSKDEMIKANLRLVVSVAKKYQHRGLELLDLIQEGTLGLEKAVEKFDPIKGYRFSTYAYWWIRQGITRAIATQSRIIRLPVHVTEKLNKIKQVQRQISQAKGRNATLEEIGKELNMTPTQVREVFMKIPRSVSLEIKVGKEKDTELVDLLESEDISPEENLAIESLRRDIGILLEDLTEREQEVIKLRYGFEDGVSYSLADIGRTLDLSRERVRQIEAKALQKLRQPRRRNQIRDYFESLT</sequence>
<dbReference type="InterPro" id="IPR009042">
    <property type="entry name" value="RNA_pol_sigma70_r1_2"/>
</dbReference>
<dbReference type="Proteomes" id="UP000001203">
    <property type="component" value="Chromosome circular"/>
</dbReference>
<feature type="domain" description="RNA polymerase sigma-70" evidence="9">
    <location>
        <begin position="209"/>
        <end position="222"/>
    </location>
</feature>
<dbReference type="OrthoDB" id="1185556at2"/>
<evidence type="ECO:0000256" key="6">
    <source>
        <dbReference type="RuleBase" id="RU362124"/>
    </source>
</evidence>
<dbReference type="SUPFAM" id="SSF88946">
    <property type="entry name" value="Sigma2 domain of RNA polymerase sigma factors"/>
    <property type="match status" value="1"/>
</dbReference>
<evidence type="ECO:0000259" key="10">
    <source>
        <dbReference type="PROSITE" id="PS00716"/>
    </source>
</evidence>
<dbReference type="PANTHER" id="PTHR30603:SF60">
    <property type="entry name" value="RNA POLYMERASE SIGMA FACTOR RPOD"/>
    <property type="match status" value="1"/>
</dbReference>
<feature type="domain" description="RNA polymerase sigma-70" evidence="10">
    <location>
        <begin position="377"/>
        <end position="403"/>
    </location>
</feature>
<gene>
    <name evidence="11" type="primary">sigC</name>
    <name evidence="11" type="ordered locus">cce_1873</name>
</gene>
<dbReference type="CDD" id="cd06171">
    <property type="entry name" value="Sigma70_r4"/>
    <property type="match status" value="1"/>
</dbReference>
<dbReference type="Pfam" id="PF04542">
    <property type="entry name" value="Sigma70_r2"/>
    <property type="match status" value="1"/>
</dbReference>
<evidence type="ECO:0000313" key="11">
    <source>
        <dbReference type="EMBL" id="ACB51223.1"/>
    </source>
</evidence>
<keyword evidence="12" id="KW-1185">Reference proteome</keyword>
<dbReference type="InterPro" id="IPR014284">
    <property type="entry name" value="RNA_pol_sigma-70_dom"/>
</dbReference>
<dbReference type="NCBIfam" id="NF005785">
    <property type="entry name" value="PRK07598.1"/>
    <property type="match status" value="1"/>
</dbReference>
<evidence type="ECO:0000313" key="12">
    <source>
        <dbReference type="Proteomes" id="UP000001203"/>
    </source>
</evidence>
<dbReference type="STRING" id="43989.cce_1873"/>
<keyword evidence="5 6" id="KW-0804">Transcription</keyword>
<dbReference type="PROSITE" id="PS00716">
    <property type="entry name" value="SIGMA70_2"/>
    <property type="match status" value="1"/>
</dbReference>
<name>B1X0D4_CROS5</name>
<dbReference type="NCBIfam" id="TIGR02997">
    <property type="entry name" value="Sig70-cyanoRpoD"/>
    <property type="match status" value="1"/>
</dbReference>
<dbReference type="InterPro" id="IPR007627">
    <property type="entry name" value="RNA_pol_sigma70_r2"/>
</dbReference>
<dbReference type="EMBL" id="CP000806">
    <property type="protein sequence ID" value="ACB51223.1"/>
    <property type="molecule type" value="Genomic_DNA"/>
</dbReference>
<dbReference type="RefSeq" id="WP_009545684.1">
    <property type="nucleotide sequence ID" value="NC_010546.1"/>
</dbReference>
<dbReference type="InterPro" id="IPR036388">
    <property type="entry name" value="WH-like_DNA-bd_sf"/>
</dbReference>
<dbReference type="InterPro" id="IPR050239">
    <property type="entry name" value="Sigma-70_RNA_pol_init_factors"/>
</dbReference>
<dbReference type="InterPro" id="IPR007624">
    <property type="entry name" value="RNA_pol_sigma70_r3"/>
</dbReference>
<dbReference type="PANTHER" id="PTHR30603">
    <property type="entry name" value="RNA POLYMERASE SIGMA FACTOR RPO"/>
    <property type="match status" value="1"/>
</dbReference>
<dbReference type="Gene3D" id="1.10.10.10">
    <property type="entry name" value="Winged helix-like DNA-binding domain superfamily/Winged helix DNA-binding domain"/>
    <property type="match status" value="2"/>
</dbReference>
<dbReference type="InterPro" id="IPR017848">
    <property type="entry name" value="RNA_pol_sigma_RpoD/SigA_cyanob"/>
</dbReference>